<keyword evidence="29" id="KW-1185">Reference proteome</keyword>
<keyword evidence="16 21" id="KW-0486">Methionine biosynthesis</keyword>
<dbReference type="Gene3D" id="3.20.20.20">
    <property type="entry name" value="Dihydropteroate synthase-like"/>
    <property type="match status" value="1"/>
</dbReference>
<feature type="domain" description="Pterin-binding" evidence="24">
    <location>
        <begin position="335"/>
        <end position="594"/>
    </location>
</feature>
<dbReference type="Pfam" id="PF02607">
    <property type="entry name" value="B12-binding_2"/>
    <property type="match status" value="1"/>
</dbReference>
<comment type="domain">
    <text evidence="21">Modular enzyme with four functionally distinct domains. The isolated Hcy-binding domain catalyzes methyl transfer from free methylcobalamin to homocysteine. The Hcy-binding domain in association with the pterin-binding domain catalyzes the methylation of cob(I)alamin by methyltetrahydrofolate and the methylation of homocysteine. The B12-binding domain binds the cofactor. The AdoMet activation domain binds S-adenosyl-L-methionine. Under aerobic conditions cob(I)alamin can be converted to inactive cob(II)alamin. Reductive methylation by S-adenosyl-L-methionine and flavodoxin regenerates methylcobalamin.</text>
</comment>
<comment type="catalytic activity">
    <reaction evidence="1 21">
        <text>(6S)-5-methyl-5,6,7,8-tetrahydrofolate + L-homocysteine = (6S)-5,6,7,8-tetrahydrofolate + L-methionine</text>
        <dbReference type="Rhea" id="RHEA:11172"/>
        <dbReference type="ChEBI" id="CHEBI:18608"/>
        <dbReference type="ChEBI" id="CHEBI:57453"/>
        <dbReference type="ChEBI" id="CHEBI:57844"/>
        <dbReference type="ChEBI" id="CHEBI:58199"/>
        <dbReference type="EC" id="2.1.1.13"/>
    </reaction>
</comment>
<dbReference type="EC" id="2.1.1.13" evidence="6 20"/>
<proteinExistence type="inferred from homology"/>
<dbReference type="Pfam" id="PF00809">
    <property type="entry name" value="Pterin_bind"/>
    <property type="match status" value="1"/>
</dbReference>
<keyword evidence="9 21" id="KW-0028">Amino-acid biosynthesis</keyword>
<dbReference type="InterPro" id="IPR050554">
    <property type="entry name" value="Met_Synthase/Corrinoid"/>
</dbReference>
<dbReference type="PANTHER" id="PTHR45833">
    <property type="entry name" value="METHIONINE SYNTHASE"/>
    <property type="match status" value="1"/>
</dbReference>
<keyword evidence="11 21" id="KW-0808">Transferase</keyword>
<keyword evidence="14" id="KW-0677">Repeat</keyword>
<dbReference type="NCBIfam" id="TIGR02082">
    <property type="entry name" value="metH"/>
    <property type="match status" value="1"/>
</dbReference>
<evidence type="ECO:0000259" key="23">
    <source>
        <dbReference type="PROSITE" id="PS50970"/>
    </source>
</evidence>
<dbReference type="InterPro" id="IPR004223">
    <property type="entry name" value="VitB12-dep_Met_synth_activ_dom"/>
</dbReference>
<dbReference type="InterPro" id="IPR036594">
    <property type="entry name" value="Meth_synthase_dom"/>
</dbReference>
<feature type="binding site" evidence="22">
    <location>
        <position position="290"/>
    </location>
    <ligand>
        <name>Zn(2+)</name>
        <dbReference type="ChEBI" id="CHEBI:29105"/>
    </ligand>
</feature>
<feature type="domain" description="Hcy-binding" evidence="23">
    <location>
        <begin position="2"/>
        <end position="304"/>
    </location>
</feature>
<comment type="cofactor">
    <cofactor evidence="3 21">
        <name>methylcob(III)alamin</name>
        <dbReference type="ChEBI" id="CHEBI:28115"/>
    </cofactor>
</comment>
<evidence type="ECO:0000256" key="5">
    <source>
        <dbReference type="ARBA" id="ARBA00010398"/>
    </source>
</evidence>
<dbReference type="InterPro" id="IPR000489">
    <property type="entry name" value="Pterin-binding_dom"/>
</dbReference>
<comment type="cofactor">
    <cofactor evidence="2 21 22">
        <name>Zn(2+)</name>
        <dbReference type="ChEBI" id="CHEBI:29105"/>
    </cofactor>
</comment>
<evidence type="ECO:0000259" key="24">
    <source>
        <dbReference type="PROSITE" id="PS50972"/>
    </source>
</evidence>
<evidence type="ECO:0000256" key="8">
    <source>
        <dbReference type="ARBA" id="ARBA00022603"/>
    </source>
</evidence>
<evidence type="ECO:0000256" key="22">
    <source>
        <dbReference type="PROSITE-ProRule" id="PRU00333"/>
    </source>
</evidence>
<dbReference type="Pfam" id="PF02310">
    <property type="entry name" value="B12-binding"/>
    <property type="match status" value="1"/>
</dbReference>
<dbReference type="Gene3D" id="3.10.196.10">
    <property type="entry name" value="Vitamin B12-dependent methionine synthase, activation domain"/>
    <property type="match status" value="1"/>
</dbReference>
<evidence type="ECO:0000256" key="20">
    <source>
        <dbReference type="NCBIfam" id="TIGR02082"/>
    </source>
</evidence>
<evidence type="ECO:0000256" key="13">
    <source>
        <dbReference type="ARBA" id="ARBA00022723"/>
    </source>
</evidence>
<dbReference type="SUPFAM" id="SSF52242">
    <property type="entry name" value="Cobalamin (vitamin B12)-binding domain"/>
    <property type="match status" value="1"/>
</dbReference>
<keyword evidence="15 21" id="KW-0862">Zinc</keyword>
<dbReference type="InterPro" id="IPR036589">
    <property type="entry name" value="HCY_dom_sf"/>
</dbReference>
<evidence type="ECO:0000256" key="10">
    <source>
        <dbReference type="ARBA" id="ARBA00022628"/>
    </source>
</evidence>
<feature type="domain" description="B12-binding N-terminal" evidence="27">
    <location>
        <begin position="627"/>
        <end position="721"/>
    </location>
</feature>
<protein>
    <recommendedName>
        <fullName evidence="7 20">Methionine synthase</fullName>
        <ecNumber evidence="6 20">2.1.1.13</ecNumber>
    </recommendedName>
    <alternativeName>
        <fullName evidence="19 21">5-methyltetrahydrofolate--homocysteine methyltransferase</fullName>
    </alternativeName>
</protein>
<evidence type="ECO:0000256" key="4">
    <source>
        <dbReference type="ARBA" id="ARBA00005178"/>
    </source>
</evidence>
<evidence type="ECO:0000256" key="19">
    <source>
        <dbReference type="ARBA" id="ARBA00031040"/>
    </source>
</evidence>
<keyword evidence="13 21" id="KW-0479">Metal-binding</keyword>
<feature type="binding site" evidence="22">
    <location>
        <position position="289"/>
    </location>
    <ligand>
        <name>Zn(2+)</name>
        <dbReference type="ChEBI" id="CHEBI:29105"/>
    </ligand>
</feature>
<evidence type="ECO:0000256" key="16">
    <source>
        <dbReference type="ARBA" id="ARBA00023167"/>
    </source>
</evidence>
<accession>A0ABZ1PLF7</accession>
<evidence type="ECO:0000256" key="2">
    <source>
        <dbReference type="ARBA" id="ARBA00001947"/>
    </source>
</evidence>
<dbReference type="InterPro" id="IPR033706">
    <property type="entry name" value="Met_synthase_B12-bd"/>
</dbReference>
<dbReference type="SMART" id="SM01018">
    <property type="entry name" value="B12-binding_2"/>
    <property type="match status" value="1"/>
</dbReference>
<dbReference type="PROSITE" id="PS50974">
    <property type="entry name" value="ADOMET_ACTIVATION"/>
    <property type="match status" value="1"/>
</dbReference>
<feature type="domain" description="AdoMet activation" evidence="25">
    <location>
        <begin position="879"/>
        <end position="1171"/>
    </location>
</feature>
<comment type="similarity">
    <text evidence="5">Belongs to the vitamin-B12 dependent methionine synthase family.</text>
</comment>
<dbReference type="InterPro" id="IPR003726">
    <property type="entry name" value="HCY_dom"/>
</dbReference>
<dbReference type="SUPFAM" id="SSF56507">
    <property type="entry name" value="Methionine synthase activation domain-like"/>
    <property type="match status" value="1"/>
</dbReference>
<evidence type="ECO:0000256" key="7">
    <source>
        <dbReference type="ARBA" id="ARBA00013998"/>
    </source>
</evidence>
<feature type="domain" description="B12-binding" evidence="26">
    <location>
        <begin position="721"/>
        <end position="858"/>
    </location>
</feature>
<dbReference type="InterPro" id="IPR006158">
    <property type="entry name" value="Cobalamin-bd"/>
</dbReference>
<dbReference type="Pfam" id="PF02965">
    <property type="entry name" value="Met_synt_B12"/>
    <property type="match status" value="1"/>
</dbReference>
<dbReference type="InterPro" id="IPR011005">
    <property type="entry name" value="Dihydropteroate_synth-like_sf"/>
</dbReference>
<feature type="binding site" evidence="22">
    <location>
        <position position="223"/>
    </location>
    <ligand>
        <name>Zn(2+)</name>
        <dbReference type="ChEBI" id="CHEBI:29105"/>
    </ligand>
</feature>
<organism evidence="28 29">
    <name type="scientific">Micromonospora zamorensis</name>
    <dbReference type="NCBI Taxonomy" id="709883"/>
    <lineage>
        <taxon>Bacteria</taxon>
        <taxon>Bacillati</taxon>
        <taxon>Actinomycetota</taxon>
        <taxon>Actinomycetes</taxon>
        <taxon>Micromonosporales</taxon>
        <taxon>Micromonosporaceae</taxon>
        <taxon>Micromonospora</taxon>
    </lineage>
</organism>
<dbReference type="GO" id="GO:0032259">
    <property type="term" value="P:methylation"/>
    <property type="evidence" value="ECO:0007669"/>
    <property type="project" value="UniProtKB-KW"/>
</dbReference>
<dbReference type="Proteomes" id="UP001346877">
    <property type="component" value="Chromosome"/>
</dbReference>
<keyword evidence="10 21" id="KW-0846">Cobalamin</keyword>
<evidence type="ECO:0000256" key="15">
    <source>
        <dbReference type="ARBA" id="ARBA00022833"/>
    </source>
</evidence>
<dbReference type="InterPro" id="IPR036724">
    <property type="entry name" value="Cobalamin-bd_sf"/>
</dbReference>
<dbReference type="PROSITE" id="PS51337">
    <property type="entry name" value="B12_BINDING_NTER"/>
    <property type="match status" value="1"/>
</dbReference>
<comment type="pathway">
    <text evidence="4 21">Amino-acid biosynthesis; L-methionine biosynthesis via de novo pathway; L-methionine from L-homocysteine (MetH route): step 1/1.</text>
</comment>
<dbReference type="Gene3D" id="1.10.1240.10">
    <property type="entry name" value="Methionine synthase domain"/>
    <property type="match status" value="1"/>
</dbReference>
<keyword evidence="12 21" id="KW-0949">S-adenosyl-L-methionine</keyword>
<evidence type="ECO:0000313" key="28">
    <source>
        <dbReference type="EMBL" id="WUI84827.1"/>
    </source>
</evidence>
<dbReference type="PROSITE" id="PS50972">
    <property type="entry name" value="PTERIN_BINDING"/>
    <property type="match status" value="1"/>
</dbReference>
<dbReference type="SUPFAM" id="SSF47644">
    <property type="entry name" value="Methionine synthase domain"/>
    <property type="match status" value="1"/>
</dbReference>
<evidence type="ECO:0000313" key="29">
    <source>
        <dbReference type="Proteomes" id="UP001346877"/>
    </source>
</evidence>
<dbReference type="GO" id="GO:0008705">
    <property type="term" value="F:methionine synthase activity"/>
    <property type="evidence" value="ECO:0007669"/>
    <property type="project" value="UniProtKB-EC"/>
</dbReference>
<dbReference type="Gene3D" id="3.40.50.280">
    <property type="entry name" value="Cobalamin-binding domain"/>
    <property type="match status" value="1"/>
</dbReference>
<evidence type="ECO:0000256" key="1">
    <source>
        <dbReference type="ARBA" id="ARBA00001700"/>
    </source>
</evidence>
<dbReference type="PANTHER" id="PTHR45833:SF1">
    <property type="entry name" value="METHIONINE SYNTHASE"/>
    <property type="match status" value="1"/>
</dbReference>
<reference evidence="28 29" key="1">
    <citation type="submission" date="2022-10" db="EMBL/GenBank/DDBJ databases">
        <title>The complete genomes of actinobacterial strains from the NBC collection.</title>
        <authorList>
            <person name="Joergensen T.S."/>
            <person name="Alvarez Arevalo M."/>
            <person name="Sterndorff E.B."/>
            <person name="Faurdal D."/>
            <person name="Vuksanovic O."/>
            <person name="Mourched A.-S."/>
            <person name="Charusanti P."/>
            <person name="Shaw S."/>
            <person name="Blin K."/>
            <person name="Weber T."/>
        </authorList>
    </citation>
    <scope>NUCLEOTIDE SEQUENCE [LARGE SCALE GENOMIC DNA]</scope>
    <source>
        <strain evidence="28 29">NBC_00396</strain>
    </source>
</reference>
<dbReference type="EMBL" id="CP107941">
    <property type="protein sequence ID" value="WUI84827.1"/>
    <property type="molecule type" value="Genomic_DNA"/>
</dbReference>
<evidence type="ECO:0000259" key="26">
    <source>
        <dbReference type="PROSITE" id="PS51332"/>
    </source>
</evidence>
<name>A0ABZ1PLF7_9ACTN</name>
<dbReference type="CDD" id="cd02069">
    <property type="entry name" value="methionine_synthase_B12_BD"/>
    <property type="match status" value="1"/>
</dbReference>
<dbReference type="InterPro" id="IPR037010">
    <property type="entry name" value="VitB12-dep_Met_synth_activ_sf"/>
</dbReference>
<evidence type="ECO:0000259" key="25">
    <source>
        <dbReference type="PROSITE" id="PS50974"/>
    </source>
</evidence>
<evidence type="ECO:0000256" key="11">
    <source>
        <dbReference type="ARBA" id="ARBA00022679"/>
    </source>
</evidence>
<evidence type="ECO:0000256" key="3">
    <source>
        <dbReference type="ARBA" id="ARBA00001956"/>
    </source>
</evidence>
<keyword evidence="17 21" id="KW-0170">Cobalt</keyword>
<dbReference type="SUPFAM" id="SSF51717">
    <property type="entry name" value="Dihydropteroate synthetase-like"/>
    <property type="match status" value="1"/>
</dbReference>
<dbReference type="PIRSF" id="PIRSF000381">
    <property type="entry name" value="MetH"/>
    <property type="match status" value="1"/>
</dbReference>
<evidence type="ECO:0000256" key="6">
    <source>
        <dbReference type="ARBA" id="ARBA00012032"/>
    </source>
</evidence>
<dbReference type="Pfam" id="PF02574">
    <property type="entry name" value="S-methyl_trans"/>
    <property type="match status" value="1"/>
</dbReference>
<dbReference type="PROSITE" id="PS50970">
    <property type="entry name" value="HCY"/>
    <property type="match status" value="1"/>
</dbReference>
<evidence type="ECO:0000256" key="14">
    <source>
        <dbReference type="ARBA" id="ARBA00022737"/>
    </source>
</evidence>
<dbReference type="InterPro" id="IPR011822">
    <property type="entry name" value="MetH"/>
</dbReference>
<gene>
    <name evidence="28" type="primary">metH</name>
    <name evidence="28" type="ORF">OG375_11115</name>
</gene>
<evidence type="ECO:0000256" key="12">
    <source>
        <dbReference type="ARBA" id="ARBA00022691"/>
    </source>
</evidence>
<evidence type="ECO:0000259" key="27">
    <source>
        <dbReference type="PROSITE" id="PS51337"/>
    </source>
</evidence>
<sequence length="1171" mass="127394">MRTSLMDVLADRILIADGAMGTMLQAADLTLDDFDGLEGCNEILNVTRPDVVRGVHDAYLAAGADCVETNTFGANLANLAEYDIPQRIRELSEAGARIAREAADAASTPQQPRFVLGSIGPGTKLPTLGHAAYATLRDAYQENAAGLIVGGADALIIETCQDLLQVKAAVVGSKRAMAELGRSVPIICHVAVETTGTMLVGSEIGAALAAIEPLGVDLIGLNCSTGPAEMSEHLRYLSQHSRIPLSVMPNAGLPVLTADGAYFPLTPVELAEALERFITEYGVGLVGGCCGTTPEHIRVLSERLHGATAPAREPRHEAGVSSVYHPVPFAQDASVLMVGERTNANGSKAFRDAMLAGDWRACVEIARSQARDGSHLLDLCVDYVGRDGTQDMRELAGRFATASTLPIMLDSTEPAVVEAGLEMLGGRCVVNSVNFEDGDGPDSRYARVMPIVREHGAAVVALLIDEEGQARTQEWKVRVAARLIDDLTGRWGLDRSDILIDALTFPVATGQEETRRDGLETIEAIREITRRYPGVNFTLGISNISFGLNPAARQVLNSVFLHECVQAGLTSAIVHASKILPMSKIPEEQREVALDLVYDRRREGYDPVQRFLELFEGVDVTSARASRAQELAALPLDERLKRRIIDGERNGLEADLDEAMAGGRSPLSIINDILLDGMKVVGELFGSGQMQLPFVLQSAEVMKTAVAYLEPHMETAEDGGKGRIVLATVRGDVHDIGKNLVDIILSNNGYEVVNIGIKQPISAILDAAEQHRADAIGMSGLLVKSTVIMKENLAEMATRGVAERWPVLLGGAALTRAYVEDDLRSMFPGQVHYARDAFEGLSLMDKVMTAKRGGAPVIDPEREAALAARRARRERQRSMVSESLPELHDSSTRSDVAVDVAVPTPPFFGTRVIKGVPMADYAALLDERATFRGQWGLNGARGGNGPSYDELVETEGRPRLRYWLDRLIADQVLEAAVVYGYFPAYSEGNDLVVLDENGHAERARFSFPRQRQERRLCLADFFKPKGDQLDVVALQLVTVGQPVSEYAAKLFARNEYRDYLEVHGLSVQLTEALAEYWHRRIRAEMTLPDGRPLGHDDPTDLAGLLRNDYRGCRYAFGYPACPDLEDRAKIVDLLGSERIGVELSEEFQLMPEQATDAIVVHHPEASYFNAK</sequence>
<dbReference type="CDD" id="cd00740">
    <property type="entry name" value="MeTr"/>
    <property type="match status" value="1"/>
</dbReference>
<dbReference type="InterPro" id="IPR003759">
    <property type="entry name" value="Cbl-bd_cap"/>
</dbReference>
<dbReference type="SUPFAM" id="SSF82282">
    <property type="entry name" value="Homocysteine S-methyltransferase"/>
    <property type="match status" value="1"/>
</dbReference>
<dbReference type="Gene3D" id="3.20.20.330">
    <property type="entry name" value="Homocysteine-binding-like domain"/>
    <property type="match status" value="1"/>
</dbReference>
<keyword evidence="8 21" id="KW-0489">Methyltransferase</keyword>
<evidence type="ECO:0000256" key="21">
    <source>
        <dbReference type="PIRNR" id="PIRNR000381"/>
    </source>
</evidence>
<comment type="function">
    <text evidence="18 21">Catalyzes the transfer of a methyl group from methyl-cobalamin to homocysteine, yielding enzyme-bound cob(I)alamin and methionine. Subsequently, remethylates the cofactor using methyltetrahydrofolate.</text>
</comment>
<dbReference type="PROSITE" id="PS51332">
    <property type="entry name" value="B12_BINDING"/>
    <property type="match status" value="1"/>
</dbReference>
<evidence type="ECO:0000256" key="9">
    <source>
        <dbReference type="ARBA" id="ARBA00022605"/>
    </source>
</evidence>
<evidence type="ECO:0000256" key="17">
    <source>
        <dbReference type="ARBA" id="ARBA00023285"/>
    </source>
</evidence>
<evidence type="ECO:0000256" key="18">
    <source>
        <dbReference type="ARBA" id="ARBA00025552"/>
    </source>
</evidence>